<dbReference type="EMBL" id="KQ982652">
    <property type="protein sequence ID" value="KYQ52790.1"/>
    <property type="molecule type" value="Genomic_DNA"/>
</dbReference>
<evidence type="ECO:0000313" key="1">
    <source>
        <dbReference type="EMBL" id="KYQ52790.1"/>
    </source>
</evidence>
<name>A0A151WY14_9HYME</name>
<accession>A0A151WY14</accession>
<gene>
    <name evidence="1" type="ORF">ALC60_08079</name>
</gene>
<organism evidence="1 2">
    <name type="scientific">Mycetomoellerius zeteki</name>
    <dbReference type="NCBI Taxonomy" id="64791"/>
    <lineage>
        <taxon>Eukaryota</taxon>
        <taxon>Metazoa</taxon>
        <taxon>Ecdysozoa</taxon>
        <taxon>Arthropoda</taxon>
        <taxon>Hexapoda</taxon>
        <taxon>Insecta</taxon>
        <taxon>Pterygota</taxon>
        <taxon>Neoptera</taxon>
        <taxon>Endopterygota</taxon>
        <taxon>Hymenoptera</taxon>
        <taxon>Apocrita</taxon>
        <taxon>Aculeata</taxon>
        <taxon>Formicoidea</taxon>
        <taxon>Formicidae</taxon>
        <taxon>Myrmicinae</taxon>
        <taxon>Mycetomoellerius</taxon>
    </lineage>
</organism>
<dbReference type="AlphaFoldDB" id="A0A151WY14"/>
<reference evidence="1 2" key="1">
    <citation type="submission" date="2015-09" db="EMBL/GenBank/DDBJ databases">
        <title>Trachymyrmex zeteki WGS genome.</title>
        <authorList>
            <person name="Nygaard S."/>
            <person name="Hu H."/>
            <person name="Boomsma J."/>
            <person name="Zhang G."/>
        </authorList>
    </citation>
    <scope>NUCLEOTIDE SEQUENCE [LARGE SCALE GENOMIC DNA]</scope>
    <source>
        <strain evidence="1">Tzet28-1</strain>
        <tissue evidence="1">Whole body</tissue>
    </source>
</reference>
<evidence type="ECO:0000313" key="2">
    <source>
        <dbReference type="Proteomes" id="UP000075809"/>
    </source>
</evidence>
<dbReference type="Proteomes" id="UP000075809">
    <property type="component" value="Unassembled WGS sequence"/>
</dbReference>
<keyword evidence="2" id="KW-1185">Reference proteome</keyword>
<protein>
    <submittedName>
        <fullName evidence="1">Uncharacterized protein</fullName>
    </submittedName>
</protein>
<sequence>MLCALYCIRVSQVKSQDIKCIKTPGLQISEAKLFEDDLHGAPVRGHPTIV</sequence>
<proteinExistence type="predicted"/>